<protein>
    <submittedName>
        <fullName evidence="4">Uncharacterized protein</fullName>
    </submittedName>
</protein>
<dbReference type="GO" id="GO:0019005">
    <property type="term" value="C:SCF ubiquitin ligase complex"/>
    <property type="evidence" value="ECO:0007669"/>
    <property type="project" value="TreeGrafter"/>
</dbReference>
<evidence type="ECO:0000313" key="5">
    <source>
        <dbReference type="Proteomes" id="UP001205105"/>
    </source>
</evidence>
<dbReference type="InterPro" id="IPR036047">
    <property type="entry name" value="F-box-like_dom_sf"/>
</dbReference>
<feature type="domain" description="F-box" evidence="2">
    <location>
        <begin position="39"/>
        <end position="66"/>
    </location>
</feature>
<dbReference type="PANTHER" id="PTHR13318:SF190">
    <property type="entry name" value="PARTNER OF PAIRED, ISOFORM B"/>
    <property type="match status" value="1"/>
</dbReference>
<dbReference type="AlphaFoldDB" id="A0AAD5GZN0"/>
<comment type="caution">
    <text evidence="4">The sequence shown here is derived from an EMBL/GenBank/DDBJ whole genome shotgun (WGS) entry which is preliminary data.</text>
</comment>
<dbReference type="EMBL" id="JADXDR010000239">
    <property type="protein sequence ID" value="KAI7835653.1"/>
    <property type="molecule type" value="Genomic_DNA"/>
</dbReference>
<dbReference type="InterPro" id="IPR032675">
    <property type="entry name" value="LRR_dom_sf"/>
</dbReference>
<dbReference type="SUPFAM" id="SSF52047">
    <property type="entry name" value="RNI-like"/>
    <property type="match status" value="2"/>
</dbReference>
<dbReference type="GO" id="GO:0005930">
    <property type="term" value="C:axoneme"/>
    <property type="evidence" value="ECO:0007669"/>
    <property type="project" value="UniProtKB-SubCell"/>
</dbReference>
<dbReference type="Proteomes" id="UP001205105">
    <property type="component" value="Unassembled WGS sequence"/>
</dbReference>
<evidence type="ECO:0000259" key="3">
    <source>
        <dbReference type="Pfam" id="PF25372"/>
    </source>
</evidence>
<sequence length="614" mass="63409">MRCVGRVQTQCTRGSAGMKPPCCGAAAPSPWADIEGFGDCFENVLAHLEPADVAACRLVSRNWRRATGLLLQQLQPAAGVQPEQVAATFPHVSLLQLTAKPSGSPRGSDSSGALFGRPAGAAGAAGEAGGLPPLGGLPRLRRLRRLKLQGALLAGSALDCAELAHLAGMPALDELEAACLELHNAAALQQLGAQLTRLHLQSHSLPGGQGGLPALLAPLRRLAHLHFSCFARFSGSGRGGGGGPSSGSNPFGSAGQLEGLGRLTSLVTLELSSSDASSDAVCWEVAAGPLPRLRRLAIHRCASFGYAAPTIGDSGVELLAARLGGQLTSLALSGLARISNVGVEAIAGMGQLQQLELRLGGPQAVHWQSQIQVSDAGLATLASLTRLESLHLGGAVCGVGEQACAAFARRLRGLTALHITDCPALGDSALCRLAPLAPGLFRLGLSGCGGVTNIALTAVLRAAGRLTHLELAGCHANITGTGLQVLSSLRRLTHLDLSGCDAIIDEEIEELLPAFGNLEHLNLSDCAVSDHACALLAAHAPRLRWLSLEHCCDVSSRGLLHLSAGLPLLRQLHLCGSGVSEGAVAQLRRTPRGKRVQIELYKACWWLPEGAAMA</sequence>
<accession>A0AAD5GZN0</accession>
<proteinExistence type="predicted"/>
<keyword evidence="5" id="KW-1185">Reference proteome</keyword>
<dbReference type="Pfam" id="PF00646">
    <property type="entry name" value="F-box"/>
    <property type="match status" value="1"/>
</dbReference>
<evidence type="ECO:0000259" key="2">
    <source>
        <dbReference type="Pfam" id="PF00646"/>
    </source>
</evidence>
<reference evidence="4" key="1">
    <citation type="submission" date="2020-11" db="EMBL/GenBank/DDBJ databases">
        <title>Chlorella ohadii genome sequencing and assembly.</title>
        <authorList>
            <person name="Murik O."/>
            <person name="Treves H."/>
            <person name="Kedem I."/>
            <person name="Shotland Y."/>
            <person name="Kaplan A."/>
        </authorList>
    </citation>
    <scope>NUCLEOTIDE SEQUENCE</scope>
    <source>
        <strain evidence="4">1</strain>
    </source>
</reference>
<dbReference type="GO" id="GO:0031146">
    <property type="term" value="P:SCF-dependent proteasomal ubiquitin-dependent protein catabolic process"/>
    <property type="evidence" value="ECO:0007669"/>
    <property type="project" value="TreeGrafter"/>
</dbReference>
<comment type="subcellular location">
    <subcellularLocation>
        <location evidence="1">Cytoplasm</location>
        <location evidence="1">Cytoskeleton</location>
        <location evidence="1">Cilium axoneme</location>
    </subcellularLocation>
</comment>
<dbReference type="InterPro" id="IPR006553">
    <property type="entry name" value="Leu-rich_rpt_Cys-con_subtyp"/>
</dbReference>
<dbReference type="InterPro" id="IPR057207">
    <property type="entry name" value="FBXL15_LRR"/>
</dbReference>
<dbReference type="SMART" id="SM00367">
    <property type="entry name" value="LRR_CC"/>
    <property type="match status" value="8"/>
</dbReference>
<evidence type="ECO:0000313" key="4">
    <source>
        <dbReference type="EMBL" id="KAI7835653.1"/>
    </source>
</evidence>
<feature type="domain" description="F-box/LRR-repeat protein 15-like leucin rich repeat" evidence="3">
    <location>
        <begin position="338"/>
        <end position="533"/>
    </location>
</feature>
<dbReference type="PANTHER" id="PTHR13318">
    <property type="entry name" value="PARTNER OF PAIRED, ISOFORM B-RELATED"/>
    <property type="match status" value="1"/>
</dbReference>
<organism evidence="4 5">
    <name type="scientific">Chlorella ohadii</name>
    <dbReference type="NCBI Taxonomy" id="2649997"/>
    <lineage>
        <taxon>Eukaryota</taxon>
        <taxon>Viridiplantae</taxon>
        <taxon>Chlorophyta</taxon>
        <taxon>core chlorophytes</taxon>
        <taxon>Trebouxiophyceae</taxon>
        <taxon>Chlorellales</taxon>
        <taxon>Chlorellaceae</taxon>
        <taxon>Chlorella clade</taxon>
        <taxon>Chlorella</taxon>
    </lineage>
</organism>
<dbReference type="Gene3D" id="3.80.10.10">
    <property type="entry name" value="Ribonuclease Inhibitor"/>
    <property type="match status" value="2"/>
</dbReference>
<name>A0AAD5GZN0_9CHLO</name>
<dbReference type="SUPFAM" id="SSF81383">
    <property type="entry name" value="F-box domain"/>
    <property type="match status" value="1"/>
</dbReference>
<dbReference type="Pfam" id="PF25372">
    <property type="entry name" value="DUF7885"/>
    <property type="match status" value="1"/>
</dbReference>
<gene>
    <name evidence="4" type="ORF">COHA_010445</name>
</gene>
<dbReference type="InterPro" id="IPR001810">
    <property type="entry name" value="F-box_dom"/>
</dbReference>
<dbReference type="CDD" id="cd09917">
    <property type="entry name" value="F-box_SF"/>
    <property type="match status" value="1"/>
</dbReference>
<evidence type="ECO:0000256" key="1">
    <source>
        <dbReference type="ARBA" id="ARBA00004430"/>
    </source>
</evidence>